<dbReference type="EMBL" id="PYLZ01000008">
    <property type="protein sequence ID" value="PSW23396.1"/>
    <property type="molecule type" value="Genomic_DNA"/>
</dbReference>
<accession>A0A0J8VC93</accession>
<sequence>MKILIQYTQTGKYRDHAWESLTLKAKGEVQAVTPSYAAQLIDQNRASLFTTDKESIVIQH</sequence>
<dbReference type="RefSeq" id="WP_048898266.1">
    <property type="nucleotide sequence ID" value="NZ_AP024852.1"/>
</dbReference>
<proteinExistence type="predicted"/>
<evidence type="ECO:0000313" key="2">
    <source>
        <dbReference type="Proteomes" id="UP000240481"/>
    </source>
</evidence>
<comment type="caution">
    <text evidence="1">The sequence shown here is derived from an EMBL/GenBank/DDBJ whole genome shotgun (WGS) entry which is preliminary data.</text>
</comment>
<keyword evidence="2" id="KW-1185">Reference proteome</keyword>
<dbReference type="AlphaFoldDB" id="A0A0J8VC93"/>
<gene>
    <name evidence="1" type="ORF">C9I94_14810</name>
</gene>
<reference evidence="1 2" key="1">
    <citation type="submission" date="2018-01" db="EMBL/GenBank/DDBJ databases">
        <title>Whole genome sequencing of Histamine producing bacteria.</title>
        <authorList>
            <person name="Butler K."/>
        </authorList>
    </citation>
    <scope>NUCLEOTIDE SEQUENCE [LARGE SCALE GENOMIC DNA]</scope>
    <source>
        <strain evidence="1 2">DSM 24669</strain>
    </source>
</reference>
<evidence type="ECO:0008006" key="3">
    <source>
        <dbReference type="Google" id="ProtNLM"/>
    </source>
</evidence>
<dbReference type="Proteomes" id="UP000240481">
    <property type="component" value="Unassembled WGS sequence"/>
</dbReference>
<dbReference type="OrthoDB" id="6401390at2"/>
<name>A0A0J8VC93_9GAMM</name>
<protein>
    <recommendedName>
        <fullName evidence="3">C factor cell-cell signaling protein</fullName>
    </recommendedName>
</protein>
<organism evidence="1 2">
    <name type="scientific">Photobacterium swingsii</name>
    <dbReference type="NCBI Taxonomy" id="680026"/>
    <lineage>
        <taxon>Bacteria</taxon>
        <taxon>Pseudomonadati</taxon>
        <taxon>Pseudomonadota</taxon>
        <taxon>Gammaproteobacteria</taxon>
        <taxon>Vibrionales</taxon>
        <taxon>Vibrionaceae</taxon>
        <taxon>Photobacterium</taxon>
    </lineage>
</organism>
<evidence type="ECO:0000313" key="1">
    <source>
        <dbReference type="EMBL" id="PSW23396.1"/>
    </source>
</evidence>